<evidence type="ECO:0000256" key="4">
    <source>
        <dbReference type="RuleBase" id="RU003818"/>
    </source>
</evidence>
<comment type="similarity">
    <text evidence="1 4">Belongs to the PDGF/VEGF growth factor family.</text>
</comment>
<gene>
    <name evidence="7" type="ORF">EB796_025204</name>
</gene>
<evidence type="ECO:0000313" key="8">
    <source>
        <dbReference type="Proteomes" id="UP000593567"/>
    </source>
</evidence>
<dbReference type="GO" id="GO:0008083">
    <property type="term" value="F:growth factor activity"/>
    <property type="evidence" value="ECO:0007669"/>
    <property type="project" value="UniProtKB-KW"/>
</dbReference>
<feature type="domain" description="Platelet-derived growth factor (PDGF) family profile" evidence="6">
    <location>
        <begin position="111"/>
        <end position="183"/>
    </location>
</feature>
<name>A0A7J7ISG9_BUGNE</name>
<dbReference type="PROSITE" id="PS00249">
    <property type="entry name" value="PDGF_1"/>
    <property type="match status" value="1"/>
</dbReference>
<protein>
    <recommendedName>
        <fullName evidence="6">Platelet-derived growth factor (PDGF) family profile domain-containing protein</fullName>
    </recommendedName>
</protein>
<dbReference type="PANTHER" id="PTHR11633">
    <property type="entry name" value="PLATELET-DERIVED GROWTH FACTOR"/>
    <property type="match status" value="1"/>
</dbReference>
<dbReference type="PANTHER" id="PTHR11633:SF1">
    <property type="entry name" value="LD28763P"/>
    <property type="match status" value="1"/>
</dbReference>
<evidence type="ECO:0000256" key="3">
    <source>
        <dbReference type="ARBA" id="ARBA00023246"/>
    </source>
</evidence>
<evidence type="ECO:0000313" key="7">
    <source>
        <dbReference type="EMBL" id="KAF6016486.1"/>
    </source>
</evidence>
<accession>A0A7J7ISG9</accession>
<dbReference type="SMART" id="SM00141">
    <property type="entry name" value="PDGF"/>
    <property type="match status" value="1"/>
</dbReference>
<dbReference type="GO" id="GO:0051781">
    <property type="term" value="P:positive regulation of cell division"/>
    <property type="evidence" value="ECO:0007669"/>
    <property type="project" value="UniProtKB-KW"/>
</dbReference>
<proteinExistence type="inferred from homology"/>
<keyword evidence="5" id="KW-0732">Signal</keyword>
<evidence type="ECO:0000256" key="1">
    <source>
        <dbReference type="ARBA" id="ARBA00006686"/>
    </source>
</evidence>
<evidence type="ECO:0000259" key="6">
    <source>
        <dbReference type="PROSITE" id="PS50278"/>
    </source>
</evidence>
<dbReference type="EMBL" id="VXIV02003529">
    <property type="protein sequence ID" value="KAF6016486.1"/>
    <property type="molecule type" value="Genomic_DNA"/>
</dbReference>
<evidence type="ECO:0000256" key="5">
    <source>
        <dbReference type="SAM" id="SignalP"/>
    </source>
</evidence>
<dbReference type="Pfam" id="PF00341">
    <property type="entry name" value="PDGF"/>
    <property type="match status" value="1"/>
</dbReference>
<feature type="signal peptide" evidence="5">
    <location>
        <begin position="1"/>
        <end position="21"/>
    </location>
</feature>
<keyword evidence="8" id="KW-1185">Reference proteome</keyword>
<dbReference type="GO" id="GO:0008284">
    <property type="term" value="P:positive regulation of cell population proliferation"/>
    <property type="evidence" value="ECO:0007669"/>
    <property type="project" value="TreeGrafter"/>
</dbReference>
<dbReference type="InterPro" id="IPR029034">
    <property type="entry name" value="Cystine-knot_cytokine"/>
</dbReference>
<dbReference type="Proteomes" id="UP000593567">
    <property type="component" value="Unassembled WGS sequence"/>
</dbReference>
<evidence type="ECO:0000256" key="2">
    <source>
        <dbReference type="ARBA" id="ARBA00023030"/>
    </source>
</evidence>
<keyword evidence="3" id="KW-0497">Mitogen</keyword>
<dbReference type="GO" id="GO:0005615">
    <property type="term" value="C:extracellular space"/>
    <property type="evidence" value="ECO:0007669"/>
    <property type="project" value="TreeGrafter"/>
</dbReference>
<organism evidence="7 8">
    <name type="scientific">Bugula neritina</name>
    <name type="common">Brown bryozoan</name>
    <name type="synonym">Sertularia neritina</name>
    <dbReference type="NCBI Taxonomy" id="10212"/>
    <lineage>
        <taxon>Eukaryota</taxon>
        <taxon>Metazoa</taxon>
        <taxon>Spiralia</taxon>
        <taxon>Lophotrochozoa</taxon>
        <taxon>Bryozoa</taxon>
        <taxon>Gymnolaemata</taxon>
        <taxon>Cheilostomatida</taxon>
        <taxon>Flustrina</taxon>
        <taxon>Buguloidea</taxon>
        <taxon>Bugulidae</taxon>
        <taxon>Bugula</taxon>
    </lineage>
</organism>
<dbReference type="InterPro" id="IPR000072">
    <property type="entry name" value="PDGF/VEGF_dom"/>
</dbReference>
<dbReference type="AlphaFoldDB" id="A0A7J7ISG9"/>
<dbReference type="InterPro" id="IPR023581">
    <property type="entry name" value="PD_growth_factor_CS"/>
</dbReference>
<dbReference type="Gene3D" id="2.10.90.10">
    <property type="entry name" value="Cystine-knot cytokines"/>
    <property type="match status" value="1"/>
</dbReference>
<reference evidence="7" key="1">
    <citation type="submission" date="2020-06" db="EMBL/GenBank/DDBJ databases">
        <title>Draft genome of Bugula neritina, a colonial animal packing powerful symbionts and potential medicines.</title>
        <authorList>
            <person name="Rayko M."/>
        </authorList>
    </citation>
    <scope>NUCLEOTIDE SEQUENCE [LARGE SCALE GENOMIC DNA]</scope>
    <source>
        <strain evidence="7">Kwan_BN1</strain>
    </source>
</reference>
<dbReference type="GO" id="GO:0070851">
    <property type="term" value="F:growth factor receptor binding"/>
    <property type="evidence" value="ECO:0007669"/>
    <property type="project" value="TreeGrafter"/>
</dbReference>
<feature type="chain" id="PRO_5029852600" description="Platelet-derived growth factor (PDGF) family profile domain-containing protein" evidence="5">
    <location>
        <begin position="22"/>
        <end position="314"/>
    </location>
</feature>
<dbReference type="PROSITE" id="PS50278">
    <property type="entry name" value="PDGF_2"/>
    <property type="match status" value="1"/>
</dbReference>
<dbReference type="SUPFAM" id="SSF57501">
    <property type="entry name" value="Cystine-knot cytokines"/>
    <property type="match status" value="1"/>
</dbReference>
<dbReference type="GO" id="GO:0016020">
    <property type="term" value="C:membrane"/>
    <property type="evidence" value="ECO:0007669"/>
    <property type="project" value="InterPro"/>
</dbReference>
<dbReference type="OrthoDB" id="8878063at2759"/>
<comment type="caution">
    <text evidence="7">The sequence shown here is derived from an EMBL/GenBank/DDBJ whole genome shotgun (WGS) entry which is preliminary data.</text>
</comment>
<keyword evidence="2 4" id="KW-0339">Growth factor</keyword>
<sequence>MARILLFRVVVVLVLTGLRIADTTMTGNNTLPEMPLSFFRNEGFFDAVVAGSKNFTKFMTDRFFQKPVALPSTEKGVKGDKGYSRSDSEATINSEYAGCEVYEQAVPIPNDRTNIVLHPSCVKLKRCGGCCVHSQLTCKPKEIQKRKIKVDRYEYKGTMLTPSGVIHVEVEDHTKCECECKVTEEDCNNEIHVYDNFNCACKCKEKARACPSHMRWNENICQCQCIDVLFNCGAYAKFDPTTCSCENPYARAGGMLQAIALTPKGTEITTTPVPTTKAPCTHLKCPCFYKAVMKNGICKCVFSRSSGKKCKKNN</sequence>